<keyword evidence="1" id="KW-0472">Membrane</keyword>
<feature type="transmembrane region" description="Helical" evidence="1">
    <location>
        <begin position="65"/>
        <end position="86"/>
    </location>
</feature>
<gene>
    <name evidence="2" type="ORF">FGG08_005734</name>
</gene>
<evidence type="ECO:0000313" key="3">
    <source>
        <dbReference type="Proteomes" id="UP000698800"/>
    </source>
</evidence>
<name>A0A9P8HXU8_9PEZI</name>
<reference evidence="2" key="1">
    <citation type="submission" date="2021-03" db="EMBL/GenBank/DDBJ databases">
        <title>Comparative genomics and phylogenomic investigation of the class Geoglossomycetes provide insights into ecological specialization and systematics.</title>
        <authorList>
            <person name="Melie T."/>
            <person name="Pirro S."/>
            <person name="Miller A.N."/>
            <person name="Quandt A."/>
        </authorList>
    </citation>
    <scope>NUCLEOTIDE SEQUENCE</scope>
    <source>
        <strain evidence="2">GBOQ0MN5Z8</strain>
    </source>
</reference>
<dbReference type="Proteomes" id="UP000698800">
    <property type="component" value="Unassembled WGS sequence"/>
</dbReference>
<keyword evidence="1" id="KW-1133">Transmembrane helix</keyword>
<organism evidence="2 3">
    <name type="scientific">Glutinoglossum americanum</name>
    <dbReference type="NCBI Taxonomy" id="1670608"/>
    <lineage>
        <taxon>Eukaryota</taxon>
        <taxon>Fungi</taxon>
        <taxon>Dikarya</taxon>
        <taxon>Ascomycota</taxon>
        <taxon>Pezizomycotina</taxon>
        <taxon>Geoglossomycetes</taxon>
        <taxon>Geoglossales</taxon>
        <taxon>Geoglossaceae</taxon>
        <taxon>Glutinoglossum</taxon>
    </lineage>
</organism>
<evidence type="ECO:0000256" key="1">
    <source>
        <dbReference type="SAM" id="Phobius"/>
    </source>
</evidence>
<evidence type="ECO:0000313" key="2">
    <source>
        <dbReference type="EMBL" id="KAH0537471.1"/>
    </source>
</evidence>
<proteinExistence type="predicted"/>
<protein>
    <submittedName>
        <fullName evidence="2">Uncharacterized protein</fullName>
    </submittedName>
</protein>
<keyword evidence="3" id="KW-1185">Reference proteome</keyword>
<sequence length="165" mass="18078">MGSGTQDLIEKAAQTAETATKSGATNRTTLLKETAPSLALAFMSFMAFGSDRHACKPISTLLARMGAYCVSGVGSFFAAVQMKLILRTHRFKVRSPAGTRQTDTQFSNAIAPPLFGTLHVRRDLETLYKKGEIFYPRAAGFLIPLLPISPGFLTARFWECYFSKT</sequence>
<accession>A0A9P8HXU8</accession>
<comment type="caution">
    <text evidence="2">The sequence shown here is derived from an EMBL/GenBank/DDBJ whole genome shotgun (WGS) entry which is preliminary data.</text>
</comment>
<keyword evidence="1" id="KW-0812">Transmembrane</keyword>
<dbReference type="EMBL" id="JAGHQL010000144">
    <property type="protein sequence ID" value="KAH0537471.1"/>
    <property type="molecule type" value="Genomic_DNA"/>
</dbReference>
<dbReference type="AlphaFoldDB" id="A0A9P8HXU8"/>